<keyword evidence="2" id="KW-1185">Reference proteome</keyword>
<dbReference type="Proteomes" id="UP001593833">
    <property type="component" value="Unassembled WGS sequence"/>
</dbReference>
<comment type="caution">
    <text evidence="1">The sequence shown here is derived from an EMBL/GenBank/DDBJ whole genome shotgun (WGS) entry which is preliminary data.</text>
</comment>
<dbReference type="Gene3D" id="1.10.287.1490">
    <property type="match status" value="1"/>
</dbReference>
<dbReference type="EMBL" id="JBHPKH010000016">
    <property type="protein sequence ID" value="MFC1572436.1"/>
    <property type="molecule type" value="Genomic_DNA"/>
</dbReference>
<sequence>MKAWTEIRNVAMLSSVDVALRSADSQETRDILGSIRTRVLASIPVNSRLLSYYEKLLGRLDDPVVCVTPSDHSKEHPRLSAICCPACHATLPTADVCRLQAVDRPVMCQICLRILYSDSFHMHEWTIDTRILRRDFLLLPDGVDLGAAPVFLDLRGEALPLVVDGSCLRNSSSALNHLGVHPGDRIRLRALSATKSEYALVPVIKDVVRMRESLSRVRSPGIGVVPTREAEDPGSPPREAPGIHHVTMDPLSLSAGTLRLPATLSKELGRSGTMQVQLVPIGLKKVVWREAKGRLHGLAKWFTQTALECGDEVCVRRWESPATLIIWTEWERQLDRLLKQDPEDLEWEQLCIRDCLLIVLSKLQRPAHYRELYAEVSRHKALEISSVEAALSRHKGVLFDLVSRGTWELTRRKRALGDLRGGFAASAPPVEEDATIVDQAVAAIRDEDMVYRILQAVRGPMSYVEICRRLAPDLGVNAELLAAQSFIDLTDPRLTRIDSGEWLLTEWLSEAGSAALPHSETVVGVAVGANPPVHGYLIDRVARILLRILTSVREITGAIVRHIGGKGD</sequence>
<gene>
    <name evidence="1" type="ORF">ACFL6M_02445</name>
</gene>
<name>A0ABV6YJD9_UNCEI</name>
<reference evidence="1 2" key="1">
    <citation type="submission" date="2024-09" db="EMBL/GenBank/DDBJ databases">
        <authorList>
            <person name="D'Angelo T."/>
        </authorList>
    </citation>
    <scope>NUCLEOTIDE SEQUENCE [LARGE SCALE GENOMIC DNA]</scope>
    <source>
        <strain evidence="1">SAG AM-320-E07</strain>
    </source>
</reference>
<accession>A0ABV6YJD9</accession>
<evidence type="ECO:0000313" key="2">
    <source>
        <dbReference type="Proteomes" id="UP001593833"/>
    </source>
</evidence>
<proteinExistence type="predicted"/>
<evidence type="ECO:0000313" key="1">
    <source>
        <dbReference type="EMBL" id="MFC1572436.1"/>
    </source>
</evidence>
<protein>
    <submittedName>
        <fullName evidence="1">Uncharacterized protein</fullName>
    </submittedName>
</protein>
<organism evidence="1 2">
    <name type="scientific">Eiseniibacteriota bacterium</name>
    <dbReference type="NCBI Taxonomy" id="2212470"/>
    <lineage>
        <taxon>Bacteria</taxon>
        <taxon>Candidatus Eiseniibacteriota</taxon>
    </lineage>
</organism>